<sequence>MPAPQAAAPASTTAPSSTSTASEAGVAGAGAGAGGIFQQAKDYLEQVDKTARPYIEMAHASAMAKGQEIKDYLEGKGQQDQHKDHPERHRTQTEGNMLGVGGAGVADKPAGSGEPGTYPAAPQQSVGHKALGMLDYGLVSVKSVLDAIGQKAETVGTHTTAAKDLAVEQPKGGVATGAGASAAGAGAATGVTAAAAKSASQAAAVPATTTAAPAAPAADQHPVKTTTNMVPHNSEEGDPVAADQHPVKTTTNTVPHNSEEGDPVAADQHPVKTTTNTVPHNINNNLPFPRRPSSDIAAQQNLLPPHSGPTTAPVLHRLALRLTSPLKPETETVDCSRVKSHSIFHTST</sequence>
<proteinExistence type="predicted"/>
<feature type="compositionally biased region" description="Basic and acidic residues" evidence="1">
    <location>
        <begin position="75"/>
        <end position="92"/>
    </location>
</feature>
<accession>A0AAD3TZS9</accession>
<feature type="region of interest" description="Disordered" evidence="1">
    <location>
        <begin position="75"/>
        <end position="123"/>
    </location>
</feature>
<feature type="compositionally biased region" description="Polar residues" evidence="1">
    <location>
        <begin position="247"/>
        <end position="256"/>
    </location>
</feature>
<feature type="compositionally biased region" description="Low complexity" evidence="1">
    <location>
        <begin position="1"/>
        <end position="26"/>
    </location>
</feature>
<keyword evidence="3" id="KW-1185">Reference proteome</keyword>
<comment type="caution">
    <text evidence="2">The sequence shown here is derived from an EMBL/GenBank/DDBJ whole genome shotgun (WGS) entry which is preliminary data.</text>
</comment>
<feature type="compositionally biased region" description="Polar residues" evidence="1">
    <location>
        <begin position="271"/>
        <end position="284"/>
    </location>
</feature>
<reference evidence="2" key="2">
    <citation type="submission" date="2023-06" db="EMBL/GenBank/DDBJ databases">
        <authorList>
            <person name="Kobayashi Y."/>
            <person name="Kayamori A."/>
            <person name="Aoki K."/>
            <person name="Shiwa Y."/>
            <person name="Fujita N."/>
            <person name="Sugita T."/>
            <person name="Iwasaki W."/>
            <person name="Tanaka N."/>
            <person name="Takashima M."/>
        </authorList>
    </citation>
    <scope>NUCLEOTIDE SEQUENCE</scope>
    <source>
        <strain evidence="2">HIS016</strain>
    </source>
</reference>
<dbReference type="Proteomes" id="UP001222932">
    <property type="component" value="Unassembled WGS sequence"/>
</dbReference>
<evidence type="ECO:0000313" key="2">
    <source>
        <dbReference type="EMBL" id="GMK59569.1"/>
    </source>
</evidence>
<gene>
    <name evidence="2" type="ORF">CspeluHIS016_0801750</name>
</gene>
<dbReference type="AlphaFoldDB" id="A0AAD3TZS9"/>
<protein>
    <submittedName>
        <fullName evidence="2">Uncharacterized protein</fullName>
    </submittedName>
</protein>
<feature type="region of interest" description="Disordered" evidence="1">
    <location>
        <begin position="1"/>
        <end position="32"/>
    </location>
</feature>
<dbReference type="EMBL" id="BTCM01000008">
    <property type="protein sequence ID" value="GMK59569.1"/>
    <property type="molecule type" value="Genomic_DNA"/>
</dbReference>
<evidence type="ECO:0000256" key="1">
    <source>
        <dbReference type="SAM" id="MobiDB-lite"/>
    </source>
</evidence>
<feature type="region of interest" description="Disordered" evidence="1">
    <location>
        <begin position="211"/>
        <end position="284"/>
    </location>
</feature>
<evidence type="ECO:0000313" key="3">
    <source>
        <dbReference type="Proteomes" id="UP001222932"/>
    </source>
</evidence>
<organism evidence="2 3">
    <name type="scientific">Cutaneotrichosporon spelunceum</name>
    <dbReference type="NCBI Taxonomy" id="1672016"/>
    <lineage>
        <taxon>Eukaryota</taxon>
        <taxon>Fungi</taxon>
        <taxon>Dikarya</taxon>
        <taxon>Basidiomycota</taxon>
        <taxon>Agaricomycotina</taxon>
        <taxon>Tremellomycetes</taxon>
        <taxon>Trichosporonales</taxon>
        <taxon>Trichosporonaceae</taxon>
        <taxon>Cutaneotrichosporon</taxon>
    </lineage>
</organism>
<reference evidence="2" key="1">
    <citation type="journal article" date="2023" name="BMC Genomics">
        <title>Chromosome-level genome assemblies of Cutaneotrichosporon spp. (Trichosporonales, Basidiomycota) reveal imbalanced evolution between nucleotide sequences and chromosome synteny.</title>
        <authorList>
            <person name="Kobayashi Y."/>
            <person name="Kayamori A."/>
            <person name="Aoki K."/>
            <person name="Shiwa Y."/>
            <person name="Matsutani M."/>
            <person name="Fujita N."/>
            <person name="Sugita T."/>
            <person name="Iwasaki W."/>
            <person name="Tanaka N."/>
            <person name="Takashima M."/>
        </authorList>
    </citation>
    <scope>NUCLEOTIDE SEQUENCE</scope>
    <source>
        <strain evidence="2">HIS016</strain>
    </source>
</reference>
<name>A0AAD3TZS9_9TREE</name>